<dbReference type="InterPro" id="IPR042489">
    <property type="entry name" value="CapZ_alpha_1"/>
</dbReference>
<feature type="region of interest" description="Disordered" evidence="3">
    <location>
        <begin position="80"/>
        <end position="100"/>
    </location>
</feature>
<dbReference type="GO" id="GO:0051015">
    <property type="term" value="F:actin filament binding"/>
    <property type="evidence" value="ECO:0007669"/>
    <property type="project" value="TreeGrafter"/>
</dbReference>
<feature type="compositionally biased region" description="Polar residues" evidence="3">
    <location>
        <begin position="80"/>
        <end position="89"/>
    </location>
</feature>
<reference evidence="5" key="1">
    <citation type="submission" date="2016-09" db="EMBL/GenBank/DDBJ databases">
        <authorList>
            <person name="Jeantristanb JTB J.-T."/>
            <person name="Ricardo R."/>
        </authorList>
    </citation>
    <scope>NUCLEOTIDE SEQUENCE [LARGE SCALE GENOMIC DNA]</scope>
</reference>
<evidence type="ECO:0000256" key="2">
    <source>
        <dbReference type="ARBA" id="ARBA00023203"/>
    </source>
</evidence>
<dbReference type="Proteomes" id="UP000198372">
    <property type="component" value="Unassembled WGS sequence"/>
</dbReference>
<dbReference type="Pfam" id="PF01267">
    <property type="entry name" value="F-actin_cap_A"/>
    <property type="match status" value="2"/>
</dbReference>
<dbReference type="STRING" id="269621.A0A238FS82"/>
<dbReference type="OrthoDB" id="340550at2759"/>
<sequence length="427" mass="46988">MASLQDRLHAASEFLLQSPPGEVNDVFSDIRLLVSDDTALEAAIVPTLSRYNRINYVAVTLETDPVSSFLLTEAGRIVSPSSSSTAQQGEQEEERYVCPSSQTSYSINHLRLTASDPRPFPIEEETQAIRDKVADLLAKFVKNHYHDAMSEVVVLQDENYPAPVEDEERTVEGTKVDEAAIEETKVEEGKVKADEEEGSTKTGAEGEQADAEPTTTTSAWTEGDPAPASPIQVDEQPTPVAAVDEPTERAEAKPKALHPRTSRVFALYFVGNKYNPSNYWTGRWRSVYTVDFAKQSVEAKAEINVHYFEQGPYSLLAKPPPNARETLTNFTHPHPILNPPGNVQLSTVLTSTIPLPTSNPTPEFLIALVKTSETSFSSELADSFSSLSEEGFKELRRALPKNKCKVDWEKVGQYKLGREMGGGSVEA</sequence>
<dbReference type="GO" id="GO:0008290">
    <property type="term" value="C:F-actin capping protein complex"/>
    <property type="evidence" value="ECO:0007669"/>
    <property type="project" value="InterPro"/>
</dbReference>
<dbReference type="EMBL" id="FMSP01000023">
    <property type="protein sequence ID" value="SCV74823.1"/>
    <property type="molecule type" value="Genomic_DNA"/>
</dbReference>
<dbReference type="SUPFAM" id="SSF90096">
    <property type="entry name" value="Subunits of heterodimeric actin filament capping protein Capz"/>
    <property type="match status" value="1"/>
</dbReference>
<keyword evidence="5" id="KW-1185">Reference proteome</keyword>
<dbReference type="Gene3D" id="3.90.1150.210">
    <property type="entry name" value="F-actin capping protein, beta subunit"/>
    <property type="match status" value="1"/>
</dbReference>
<dbReference type="PANTHER" id="PTHR10653">
    <property type="entry name" value="F-ACTIN-CAPPING PROTEIN SUBUNIT ALPHA"/>
    <property type="match status" value="1"/>
</dbReference>
<dbReference type="AlphaFoldDB" id="A0A238FS82"/>
<proteinExistence type="predicted"/>
<dbReference type="GO" id="GO:0051016">
    <property type="term" value="P:barbed-end actin filament capping"/>
    <property type="evidence" value="ECO:0007669"/>
    <property type="project" value="InterPro"/>
</dbReference>
<dbReference type="InterPro" id="IPR002189">
    <property type="entry name" value="CapZ_alpha"/>
</dbReference>
<dbReference type="GO" id="GO:0030036">
    <property type="term" value="P:actin cytoskeleton organization"/>
    <property type="evidence" value="ECO:0007669"/>
    <property type="project" value="TreeGrafter"/>
</dbReference>
<dbReference type="InterPro" id="IPR042276">
    <property type="entry name" value="CapZ_alpha/beta_2"/>
</dbReference>
<organism evidence="4 5">
    <name type="scientific">Microbotryum intermedium</name>
    <dbReference type="NCBI Taxonomy" id="269621"/>
    <lineage>
        <taxon>Eukaryota</taxon>
        <taxon>Fungi</taxon>
        <taxon>Dikarya</taxon>
        <taxon>Basidiomycota</taxon>
        <taxon>Pucciniomycotina</taxon>
        <taxon>Microbotryomycetes</taxon>
        <taxon>Microbotryales</taxon>
        <taxon>Microbotryaceae</taxon>
        <taxon>Microbotryum</taxon>
    </lineage>
</organism>
<evidence type="ECO:0000256" key="3">
    <source>
        <dbReference type="SAM" id="MobiDB-lite"/>
    </source>
</evidence>
<dbReference type="PANTHER" id="PTHR10653:SF0">
    <property type="entry name" value="F-ACTIN-CAPPING PROTEIN SUBUNIT ALPHA"/>
    <property type="match status" value="1"/>
</dbReference>
<evidence type="ECO:0000313" key="5">
    <source>
        <dbReference type="Proteomes" id="UP000198372"/>
    </source>
</evidence>
<feature type="compositionally biased region" description="Basic and acidic residues" evidence="3">
    <location>
        <begin position="170"/>
        <end position="193"/>
    </location>
</feature>
<name>A0A238FS82_9BASI</name>
<keyword evidence="2" id="KW-0009">Actin-binding</keyword>
<accession>A0A238FS82</accession>
<protein>
    <submittedName>
        <fullName evidence="4">BQ2448_7852 protein</fullName>
    </submittedName>
</protein>
<dbReference type="Gene3D" id="3.30.1140.60">
    <property type="entry name" value="F-actin capping protein, alpha subunit"/>
    <property type="match status" value="1"/>
</dbReference>
<evidence type="ECO:0000256" key="1">
    <source>
        <dbReference type="ARBA" id="ARBA00022467"/>
    </source>
</evidence>
<feature type="region of interest" description="Disordered" evidence="3">
    <location>
        <begin position="163"/>
        <end position="257"/>
    </location>
</feature>
<gene>
    <name evidence="4" type="ORF">BQ2448_7852</name>
</gene>
<evidence type="ECO:0000313" key="4">
    <source>
        <dbReference type="EMBL" id="SCV74823.1"/>
    </source>
</evidence>
<dbReference type="InterPro" id="IPR037282">
    <property type="entry name" value="CapZ_alpha/beta"/>
</dbReference>
<keyword evidence="1" id="KW-0117">Actin capping</keyword>
<dbReference type="GO" id="GO:0030863">
    <property type="term" value="C:cortical cytoskeleton"/>
    <property type="evidence" value="ECO:0007669"/>
    <property type="project" value="TreeGrafter"/>
</dbReference>